<sequence>MHLRPFLVMTALATAALLSGCLIPEHFSAKIDIQPDASLDYSYEGTAIDPMAMLKMQRQGILSDKEQQSLAAEAQKLRQNPDVKKAVYMGKARYQLEMEGRRKAGEPLKLLDMLSVQSSHDGVMTIAVQPVKRKEKADLAQMGVLINGSLRVNVPEGAEVISHNANNAPASGSGSYTWRIGEVGVRPEIKLRFNP</sequence>
<organism evidence="2 3">
    <name type="scientific">Comamonas resistens</name>
    <dbReference type="NCBI Taxonomy" id="3046670"/>
    <lineage>
        <taxon>Bacteria</taxon>
        <taxon>Pseudomonadati</taxon>
        <taxon>Pseudomonadota</taxon>
        <taxon>Betaproteobacteria</taxon>
        <taxon>Burkholderiales</taxon>
        <taxon>Comamonadaceae</taxon>
        <taxon>Comamonas</taxon>
    </lineage>
</organism>
<keyword evidence="3" id="KW-1185">Reference proteome</keyword>
<feature type="chain" id="PRO_5046959487" description="DUF4410 domain-containing protein" evidence="1">
    <location>
        <begin position="16"/>
        <end position="195"/>
    </location>
</feature>
<keyword evidence="1" id="KW-0732">Signal</keyword>
<evidence type="ECO:0008006" key="4">
    <source>
        <dbReference type="Google" id="ProtNLM"/>
    </source>
</evidence>
<proteinExistence type="predicted"/>
<dbReference type="EMBL" id="CP125947">
    <property type="protein sequence ID" value="WHS66899.1"/>
    <property type="molecule type" value="Genomic_DNA"/>
</dbReference>
<reference evidence="2 3" key="1">
    <citation type="submission" date="2023-05" db="EMBL/GenBank/DDBJ databases">
        <authorList>
            <person name="Yin Y."/>
            <person name="Lu Z."/>
        </authorList>
    </citation>
    <scope>NUCLEOTIDE SEQUENCE [LARGE SCALE GENOMIC DNA]</scope>
    <source>
        <strain evidence="2 3">ZM22</strain>
    </source>
</reference>
<accession>A0ABY8SV27</accession>
<dbReference type="PROSITE" id="PS51257">
    <property type="entry name" value="PROKAR_LIPOPROTEIN"/>
    <property type="match status" value="1"/>
</dbReference>
<name>A0ABY8SV27_9BURK</name>
<feature type="signal peptide" evidence="1">
    <location>
        <begin position="1"/>
        <end position="15"/>
    </location>
</feature>
<dbReference type="RefSeq" id="WP_283487973.1">
    <property type="nucleotide sequence ID" value="NZ_CP125947.1"/>
</dbReference>
<protein>
    <recommendedName>
        <fullName evidence="4">DUF4410 domain-containing protein</fullName>
    </recommendedName>
</protein>
<gene>
    <name evidence="2" type="ORF">QMY55_07160</name>
</gene>
<dbReference type="Proteomes" id="UP001240697">
    <property type="component" value="Chromosome"/>
</dbReference>
<evidence type="ECO:0000313" key="2">
    <source>
        <dbReference type="EMBL" id="WHS66899.1"/>
    </source>
</evidence>
<evidence type="ECO:0000256" key="1">
    <source>
        <dbReference type="SAM" id="SignalP"/>
    </source>
</evidence>
<evidence type="ECO:0000313" key="3">
    <source>
        <dbReference type="Proteomes" id="UP001240697"/>
    </source>
</evidence>